<accession>A0A2G5CW13</accession>
<gene>
    <name evidence="1" type="ORF">AQUCO_03500072v1</name>
</gene>
<dbReference type="SUPFAM" id="SSF52833">
    <property type="entry name" value="Thioredoxin-like"/>
    <property type="match status" value="1"/>
</dbReference>
<proteinExistence type="predicted"/>
<dbReference type="SUPFAM" id="SSF48452">
    <property type="entry name" value="TPR-like"/>
    <property type="match status" value="1"/>
</dbReference>
<dbReference type="Gene3D" id="1.25.40.10">
    <property type="entry name" value="Tetratricopeptide repeat domain"/>
    <property type="match status" value="1"/>
</dbReference>
<dbReference type="STRING" id="218851.A0A2G5CW13"/>
<dbReference type="CDD" id="cd02980">
    <property type="entry name" value="TRX_Fd_family"/>
    <property type="match status" value="1"/>
</dbReference>
<evidence type="ECO:0000313" key="2">
    <source>
        <dbReference type="Proteomes" id="UP000230069"/>
    </source>
</evidence>
<dbReference type="InParanoid" id="A0A2G5CW13"/>
<dbReference type="Proteomes" id="UP000230069">
    <property type="component" value="Unassembled WGS sequence"/>
</dbReference>
<name>A0A2G5CW13_AQUCA</name>
<protein>
    <submittedName>
        <fullName evidence="1">Uncharacterized protein</fullName>
    </submittedName>
</protein>
<sequence length="276" mass="30524">MVVMSAFYYQSFLNSRIPQTIKRKKKQHLSNSSSSYSSPIKLELSELEIRVCVNKTCRKQGSRETLEILSSLAPPHVSVISCGCLGKCGSGPNLVFLPQAVFVNHCATPARTAQVLATYMGRGNTDDASKNLAALALRKRAEEELEKGNLSEAEVLLSQAIDLKPSGGLHIIYTTRSSTRLAIGNNLGALEDAKEALALAPHHPQLLQTGTPYLWASVMYECAISFHSNVNVIKPIYARVMLSWPWKNLLLLRIHTRLLCRMIPPFADLNRLRLGL</sequence>
<dbReference type="FunCoup" id="A0A2G5CW13">
    <property type="interactions" value="741"/>
</dbReference>
<organism evidence="1 2">
    <name type="scientific">Aquilegia coerulea</name>
    <name type="common">Rocky mountain columbine</name>
    <dbReference type="NCBI Taxonomy" id="218851"/>
    <lineage>
        <taxon>Eukaryota</taxon>
        <taxon>Viridiplantae</taxon>
        <taxon>Streptophyta</taxon>
        <taxon>Embryophyta</taxon>
        <taxon>Tracheophyta</taxon>
        <taxon>Spermatophyta</taxon>
        <taxon>Magnoliopsida</taxon>
        <taxon>Ranunculales</taxon>
        <taxon>Ranunculaceae</taxon>
        <taxon>Thalictroideae</taxon>
        <taxon>Aquilegia</taxon>
    </lineage>
</organism>
<dbReference type="InterPro" id="IPR011990">
    <property type="entry name" value="TPR-like_helical_dom_sf"/>
</dbReference>
<dbReference type="PANTHER" id="PTHR47682:SF1">
    <property type="entry name" value="TETRATRICOPEPTIDE REPEAT (TPR)-CONTAINING PROTEIN"/>
    <property type="match status" value="1"/>
</dbReference>
<dbReference type="OrthoDB" id="2423701at2759"/>
<dbReference type="EMBL" id="KZ305052">
    <property type="protein sequence ID" value="PIA35453.1"/>
    <property type="molecule type" value="Genomic_DNA"/>
</dbReference>
<dbReference type="Gene3D" id="3.40.30.10">
    <property type="entry name" value="Glutaredoxin"/>
    <property type="match status" value="1"/>
</dbReference>
<reference evidence="1 2" key="1">
    <citation type="submission" date="2017-09" db="EMBL/GenBank/DDBJ databases">
        <title>WGS assembly of Aquilegia coerulea Goldsmith.</title>
        <authorList>
            <person name="Hodges S."/>
            <person name="Kramer E."/>
            <person name="Nordborg M."/>
            <person name="Tomkins J."/>
            <person name="Borevitz J."/>
            <person name="Derieg N."/>
            <person name="Yan J."/>
            <person name="Mihaltcheva S."/>
            <person name="Hayes R.D."/>
            <person name="Rokhsar D."/>
        </authorList>
    </citation>
    <scope>NUCLEOTIDE SEQUENCE [LARGE SCALE GENOMIC DNA]</scope>
    <source>
        <strain evidence="2">cv. Goldsmith</strain>
    </source>
</reference>
<dbReference type="PANTHER" id="PTHR47682">
    <property type="entry name" value="TETRATRICOPEPTIDE REPEAT (TPR)-CONTAINING PROTEIN"/>
    <property type="match status" value="1"/>
</dbReference>
<dbReference type="AlphaFoldDB" id="A0A2G5CW13"/>
<evidence type="ECO:0000313" key="1">
    <source>
        <dbReference type="EMBL" id="PIA35453.1"/>
    </source>
</evidence>
<dbReference type="InterPro" id="IPR036249">
    <property type="entry name" value="Thioredoxin-like_sf"/>
</dbReference>
<keyword evidence="2" id="KW-1185">Reference proteome</keyword>